<proteinExistence type="predicted"/>
<gene>
    <name evidence="2" type="ORF">ACFQE5_02320</name>
</gene>
<evidence type="ECO:0000256" key="1">
    <source>
        <dbReference type="SAM" id="MobiDB-lite"/>
    </source>
</evidence>
<dbReference type="Proteomes" id="UP001596302">
    <property type="component" value="Unassembled WGS sequence"/>
</dbReference>
<sequence>MTVPPGRPRSSHDVPGPSLPRPSHAGPSEAVVASVAAAMAGLDELDGRPFAEHVTAFEKVHAALGDALAAGAAPGQGPGRV</sequence>
<feature type="region of interest" description="Disordered" evidence="1">
    <location>
        <begin position="1"/>
        <end position="30"/>
    </location>
</feature>
<protein>
    <submittedName>
        <fullName evidence="2">Uncharacterized protein</fullName>
    </submittedName>
</protein>
<reference evidence="3" key="1">
    <citation type="journal article" date="2019" name="Int. J. Syst. Evol. Microbiol.">
        <title>The Global Catalogue of Microorganisms (GCM) 10K type strain sequencing project: providing services to taxonomists for standard genome sequencing and annotation.</title>
        <authorList>
            <consortium name="The Broad Institute Genomics Platform"/>
            <consortium name="The Broad Institute Genome Sequencing Center for Infectious Disease"/>
            <person name="Wu L."/>
            <person name="Ma J."/>
        </authorList>
    </citation>
    <scope>NUCLEOTIDE SEQUENCE [LARGE SCALE GENOMIC DNA]</scope>
    <source>
        <strain evidence="3">CCM 8391</strain>
    </source>
</reference>
<dbReference type="EMBL" id="JBHSQW010000005">
    <property type="protein sequence ID" value="MFC5993041.1"/>
    <property type="molecule type" value="Genomic_DNA"/>
</dbReference>
<evidence type="ECO:0000313" key="2">
    <source>
        <dbReference type="EMBL" id="MFC5993041.1"/>
    </source>
</evidence>
<comment type="caution">
    <text evidence="2">The sequence shown here is derived from an EMBL/GenBank/DDBJ whole genome shotgun (WGS) entry which is preliminary data.</text>
</comment>
<name>A0ABW1IX51_9PSEU</name>
<organism evidence="2 3">
    <name type="scientific">Pseudonocardia hispaniensis</name>
    <dbReference type="NCBI Taxonomy" id="904933"/>
    <lineage>
        <taxon>Bacteria</taxon>
        <taxon>Bacillati</taxon>
        <taxon>Actinomycetota</taxon>
        <taxon>Actinomycetes</taxon>
        <taxon>Pseudonocardiales</taxon>
        <taxon>Pseudonocardiaceae</taxon>
        <taxon>Pseudonocardia</taxon>
    </lineage>
</organism>
<accession>A0ABW1IX51</accession>
<evidence type="ECO:0000313" key="3">
    <source>
        <dbReference type="Proteomes" id="UP001596302"/>
    </source>
</evidence>
<dbReference type="RefSeq" id="WP_379582205.1">
    <property type="nucleotide sequence ID" value="NZ_JBHSQW010000005.1"/>
</dbReference>
<keyword evidence="3" id="KW-1185">Reference proteome</keyword>